<dbReference type="Proteomes" id="UP000016665">
    <property type="component" value="Chromosome 3"/>
</dbReference>
<dbReference type="GO" id="GO:0035061">
    <property type="term" value="C:interchromatin granule"/>
    <property type="evidence" value="ECO:0007669"/>
    <property type="project" value="Ensembl"/>
</dbReference>
<reference evidence="16" key="3">
    <citation type="submission" date="2025-09" db="UniProtKB">
        <authorList>
            <consortium name="Ensembl"/>
        </authorList>
    </citation>
    <scope>IDENTIFICATION</scope>
</reference>
<evidence type="ECO:0000256" key="2">
    <source>
        <dbReference type="ARBA" id="ARBA00004286"/>
    </source>
</evidence>
<dbReference type="GO" id="GO:0000803">
    <property type="term" value="C:sex chromosome"/>
    <property type="evidence" value="ECO:0007669"/>
    <property type="project" value="Ensembl"/>
</dbReference>
<feature type="coiled-coil region" evidence="13">
    <location>
        <begin position="311"/>
        <end position="421"/>
    </location>
</feature>
<keyword evidence="9" id="KW-0233">DNA recombination</keyword>
<reference evidence="16 17" key="1">
    <citation type="journal article" date="2012" name="Nature">
        <title>The genomic landscape of species divergence in Ficedula flycatchers.</title>
        <authorList>
            <person name="Ellegren H."/>
            <person name="Smeds L."/>
            <person name="Burri R."/>
            <person name="Olason P.I."/>
            <person name="Backstrom N."/>
            <person name="Kawakami T."/>
            <person name="Kunstner A."/>
            <person name="Makinen H."/>
            <person name="Nadachowska-Brzyska K."/>
            <person name="Qvarnstrom A."/>
            <person name="Uebbing S."/>
            <person name="Wolf J.B."/>
        </authorList>
    </citation>
    <scope>NUCLEOTIDE SEQUENCE [LARGE SCALE GENOMIC DNA]</scope>
</reference>
<dbReference type="AlphaFoldDB" id="A0A803W4C6"/>
<feature type="compositionally biased region" description="Polar residues" evidence="14">
    <location>
        <begin position="58"/>
        <end position="69"/>
    </location>
</feature>
<feature type="domain" description="RecF/RecN/SMC N-terminal" evidence="15">
    <location>
        <begin position="76"/>
        <end position="1074"/>
    </location>
</feature>
<dbReference type="InterPro" id="IPR003395">
    <property type="entry name" value="RecF/RecN/SMC_N"/>
</dbReference>
<feature type="coiled-coil region" evidence="13">
    <location>
        <begin position="258"/>
        <end position="285"/>
    </location>
</feature>
<protein>
    <recommendedName>
        <fullName evidence="12">Structural maintenance of chromosomes protein 6</fullName>
    </recommendedName>
</protein>
<comment type="similarity">
    <text evidence="3">Belongs to the SMC family. SMC6 subfamily.</text>
</comment>
<keyword evidence="10" id="KW-0234">DNA repair</keyword>
<evidence type="ECO:0000256" key="11">
    <source>
        <dbReference type="ARBA" id="ARBA00023242"/>
    </source>
</evidence>
<keyword evidence="6" id="KW-0227">DNA damage</keyword>
<dbReference type="InterPro" id="IPR027417">
    <property type="entry name" value="P-loop_NTPase"/>
</dbReference>
<dbReference type="GO" id="GO:0000722">
    <property type="term" value="P:telomere maintenance via recombination"/>
    <property type="evidence" value="ECO:0007669"/>
    <property type="project" value="Ensembl"/>
</dbReference>
<dbReference type="PANTHER" id="PTHR19306">
    <property type="entry name" value="STRUCTURAL MAINTENANCE OF CHROMOSOMES 5,6 SMC5, SMC6"/>
    <property type="match status" value="1"/>
</dbReference>
<dbReference type="Ensembl" id="ENSFALT00000028037.1">
    <property type="protein sequence ID" value="ENSFALP00000029832.1"/>
    <property type="gene ID" value="ENSFALG00000001824.2"/>
</dbReference>
<keyword evidence="11" id="KW-0539">Nucleus</keyword>
<evidence type="ECO:0000256" key="4">
    <source>
        <dbReference type="ARBA" id="ARBA00022454"/>
    </source>
</evidence>
<evidence type="ECO:0000256" key="7">
    <source>
        <dbReference type="ARBA" id="ARBA00022840"/>
    </source>
</evidence>
<dbReference type="GO" id="GO:0003684">
    <property type="term" value="F:damaged DNA binding"/>
    <property type="evidence" value="ECO:0007669"/>
    <property type="project" value="TreeGrafter"/>
</dbReference>
<gene>
    <name evidence="16" type="primary">SMC6</name>
</gene>
<sequence length="1115" mass="129239">MLSPRPLKPIIFHYFHFSVLMGKRKEESVLNPGSQKRQRKEYTDVHNNESSDEETLELSPNGSPSSQSPDGEVGIIESIQLKNFMCHSNLGPFQFGSNLNFVVGTNGSGKSSVLTALIVGLGGKATATNRGSSLKMFIQKGETSADISITLRNQGRDAFKPELYGTSITVNQRINQDGSRTCKLKSKSGTIISSKKEELIGILDHFNIQVDNPVSVLTQEMSKQFLQTKNEGDKYKFFMKATQLEQMKEDYSFIGKTKKNTHVQIEQGEERLEELKQLYLEKKETFKSIAFVNDMQNRLKDLKHQMAWAVVSETEKEIELLQEGIRAEEGNTELLQKVEECQVKVNEAEKKYKTIQDKLITVSEEAQALHPQCISLKAEVQAKRKAVNETEIVYNRSRTELKRLEKDREQLRKRIEELKSCANKVSEPEKLERQRRIAHLREQLKAFHDEEIMIGQQVDQFQQAISRCREEHSRLRRESSEVQQALDAQQKQLRDLKDSKTNTLKRFGPHVPAFLEAVEAAYRQGRFRKKPLGPLGALIHPKDPELILAIESCLKGLLQAFCCDNHSDERTLQLMMSKFYSRGHRPQIIVSKFQNKIYDTSQRAVHHPEFPSVLTALEIDNPVVANCLIDMRGVETVLLIKDSRRAREVMQCNRPPKNCREAFTAEGDQVFERRYYSSNFVRPKFLSQDVEAEISHLDKEIENKRSQLTASHQRLHSIENEIRQNEDHLCGHRRHQKQLQVKVRTANAEIADLENMEEHQSADIHILQDEAEENKGRMESVKQDMQLQSRKMEELKNSLQAAEKKLEEVKEKIHQVEEIAGPIKAELNQAESEVENCKCHLQHYKDKQREHEACINKHKDLLASKGKELEEKMAKARQIFSERIKVSRTVKSLDAEMNRLREKINLESSHHGNREEIIQQFHYAKERYEDASNKVKNLRRFIAALDKVMTERLKAYRQFLRNLSMQCKLHFEHLLRVRGCSGHINFDHKNETLSITVQPREQEKTARSDLRSLSGGERSFSTVCFILSLWNISESPFRCMDEFDVYMDMVNRRIAVDMILERADFQRHRQFILFTPLSMSSLPTSPHIHILRMPDPPRDQRTLNFQNRNDRDEDQ</sequence>
<organism evidence="16 17">
    <name type="scientific">Ficedula albicollis</name>
    <name type="common">Collared flycatcher</name>
    <name type="synonym">Muscicapa albicollis</name>
    <dbReference type="NCBI Taxonomy" id="59894"/>
    <lineage>
        <taxon>Eukaryota</taxon>
        <taxon>Metazoa</taxon>
        <taxon>Chordata</taxon>
        <taxon>Craniata</taxon>
        <taxon>Vertebrata</taxon>
        <taxon>Euteleostomi</taxon>
        <taxon>Archelosauria</taxon>
        <taxon>Archosauria</taxon>
        <taxon>Dinosauria</taxon>
        <taxon>Saurischia</taxon>
        <taxon>Theropoda</taxon>
        <taxon>Coelurosauria</taxon>
        <taxon>Aves</taxon>
        <taxon>Neognathae</taxon>
        <taxon>Neoaves</taxon>
        <taxon>Telluraves</taxon>
        <taxon>Australaves</taxon>
        <taxon>Passeriformes</taxon>
        <taxon>Muscicapidae</taxon>
        <taxon>Ficedula</taxon>
    </lineage>
</organism>
<dbReference type="FunFam" id="3.40.50.300:FF:000959">
    <property type="entry name" value="structural maintenance of chromosomes protein 6"/>
    <property type="match status" value="1"/>
</dbReference>
<evidence type="ECO:0000256" key="3">
    <source>
        <dbReference type="ARBA" id="ARBA00006793"/>
    </source>
</evidence>
<dbReference type="SUPFAM" id="SSF57997">
    <property type="entry name" value="Tropomyosin"/>
    <property type="match status" value="1"/>
</dbReference>
<keyword evidence="4" id="KW-0158">Chromosome</keyword>
<comment type="subcellular location">
    <subcellularLocation>
        <location evidence="2">Chromosome</location>
    </subcellularLocation>
    <subcellularLocation>
        <location evidence="1">Nucleus</location>
    </subcellularLocation>
</comment>
<dbReference type="GO" id="GO:0005524">
    <property type="term" value="F:ATP binding"/>
    <property type="evidence" value="ECO:0007669"/>
    <property type="project" value="UniProtKB-KW"/>
</dbReference>
<proteinExistence type="inferred from homology"/>
<dbReference type="Gene3D" id="1.10.287.1490">
    <property type="match status" value="1"/>
</dbReference>
<feature type="region of interest" description="Disordered" evidence="14">
    <location>
        <begin position="26"/>
        <end position="71"/>
    </location>
</feature>
<keyword evidence="17" id="KW-1185">Reference proteome</keyword>
<dbReference type="GO" id="GO:0003697">
    <property type="term" value="F:single-stranded DNA binding"/>
    <property type="evidence" value="ECO:0007669"/>
    <property type="project" value="TreeGrafter"/>
</dbReference>
<name>A0A803W4C6_FICAL</name>
<accession>A0A803W4C6</accession>
<dbReference type="PANTHER" id="PTHR19306:SF6">
    <property type="entry name" value="STRUCTURAL MAINTENANCE OF CHROMOSOMES PROTEIN 6"/>
    <property type="match status" value="1"/>
</dbReference>
<dbReference type="GO" id="GO:0051984">
    <property type="term" value="P:positive regulation of chromosome segregation"/>
    <property type="evidence" value="ECO:0007669"/>
    <property type="project" value="Ensembl"/>
</dbReference>
<dbReference type="GO" id="GO:0000781">
    <property type="term" value="C:chromosome, telomeric region"/>
    <property type="evidence" value="ECO:0007669"/>
    <property type="project" value="Ensembl"/>
</dbReference>
<evidence type="ECO:0000313" key="17">
    <source>
        <dbReference type="Proteomes" id="UP000016665"/>
    </source>
</evidence>
<dbReference type="GO" id="GO:0000775">
    <property type="term" value="C:chromosome, centromeric region"/>
    <property type="evidence" value="ECO:0007669"/>
    <property type="project" value="Ensembl"/>
</dbReference>
<evidence type="ECO:0000256" key="8">
    <source>
        <dbReference type="ARBA" id="ARBA00023054"/>
    </source>
</evidence>
<feature type="compositionally biased region" description="Basic and acidic residues" evidence="14">
    <location>
        <begin position="40"/>
        <end position="49"/>
    </location>
</feature>
<evidence type="ECO:0000256" key="9">
    <source>
        <dbReference type="ARBA" id="ARBA00023172"/>
    </source>
</evidence>
<feature type="coiled-coil region" evidence="13">
    <location>
        <begin position="736"/>
        <end position="847"/>
    </location>
</feature>
<dbReference type="Pfam" id="PF02463">
    <property type="entry name" value="SMC_N"/>
    <property type="match status" value="1"/>
</dbReference>
<dbReference type="GO" id="GO:0090398">
    <property type="term" value="P:cellular senescence"/>
    <property type="evidence" value="ECO:0007669"/>
    <property type="project" value="Ensembl"/>
</dbReference>
<dbReference type="GO" id="GO:0030915">
    <property type="term" value="C:Smc5-Smc6 complex"/>
    <property type="evidence" value="ECO:0007669"/>
    <property type="project" value="Ensembl"/>
</dbReference>
<keyword evidence="8 13" id="KW-0175">Coiled coil</keyword>
<reference evidence="16" key="2">
    <citation type="submission" date="2025-08" db="UniProtKB">
        <authorList>
            <consortium name="Ensembl"/>
        </authorList>
    </citation>
    <scope>IDENTIFICATION</scope>
</reference>
<feature type="coiled-coil region" evidence="13">
    <location>
        <begin position="458"/>
        <end position="506"/>
    </location>
</feature>
<dbReference type="GO" id="GO:0035861">
    <property type="term" value="C:site of double-strand break"/>
    <property type="evidence" value="ECO:0007669"/>
    <property type="project" value="Ensembl"/>
</dbReference>
<evidence type="ECO:0000256" key="6">
    <source>
        <dbReference type="ARBA" id="ARBA00022763"/>
    </source>
</evidence>
<evidence type="ECO:0000256" key="13">
    <source>
        <dbReference type="SAM" id="Coils"/>
    </source>
</evidence>
<evidence type="ECO:0000256" key="1">
    <source>
        <dbReference type="ARBA" id="ARBA00004123"/>
    </source>
</evidence>
<dbReference type="Gene3D" id="1.20.5.340">
    <property type="match status" value="1"/>
</dbReference>
<evidence type="ECO:0000256" key="5">
    <source>
        <dbReference type="ARBA" id="ARBA00022741"/>
    </source>
</evidence>
<dbReference type="GO" id="GO:0000724">
    <property type="term" value="P:double-strand break repair via homologous recombination"/>
    <property type="evidence" value="ECO:0007669"/>
    <property type="project" value="TreeGrafter"/>
</dbReference>
<dbReference type="GO" id="GO:0044828">
    <property type="term" value="P:host-mediated suppression of viral genome replication"/>
    <property type="evidence" value="ECO:0007669"/>
    <property type="project" value="Ensembl"/>
</dbReference>
<evidence type="ECO:0000256" key="12">
    <source>
        <dbReference type="ARBA" id="ARBA00069480"/>
    </source>
</evidence>
<keyword evidence="5" id="KW-0547">Nucleotide-binding</keyword>
<dbReference type="GO" id="GO:0016605">
    <property type="term" value="C:PML body"/>
    <property type="evidence" value="ECO:0007669"/>
    <property type="project" value="Ensembl"/>
</dbReference>
<dbReference type="Gene3D" id="3.40.50.300">
    <property type="entry name" value="P-loop containing nucleotide triphosphate hydrolases"/>
    <property type="match status" value="2"/>
</dbReference>
<keyword evidence="7" id="KW-0067">ATP-binding</keyword>
<dbReference type="GeneTree" id="ENSGT00550000074816"/>
<feature type="region of interest" description="Disordered" evidence="14">
    <location>
        <begin position="1092"/>
        <end position="1115"/>
    </location>
</feature>
<evidence type="ECO:0000259" key="15">
    <source>
        <dbReference type="Pfam" id="PF02463"/>
    </source>
</evidence>
<dbReference type="GO" id="GO:0097431">
    <property type="term" value="C:mitotic spindle pole"/>
    <property type="evidence" value="ECO:0007669"/>
    <property type="project" value="Ensembl"/>
</dbReference>
<dbReference type="GO" id="GO:0031625">
    <property type="term" value="F:ubiquitin protein ligase binding"/>
    <property type="evidence" value="ECO:0007669"/>
    <property type="project" value="Ensembl"/>
</dbReference>
<evidence type="ECO:0000313" key="16">
    <source>
        <dbReference type="Ensembl" id="ENSFALP00000029832.1"/>
    </source>
</evidence>
<dbReference type="GO" id="GO:0000217">
    <property type="term" value="F:DNA secondary structure binding"/>
    <property type="evidence" value="ECO:0007669"/>
    <property type="project" value="Ensembl"/>
</dbReference>
<evidence type="ECO:0000256" key="10">
    <source>
        <dbReference type="ARBA" id="ARBA00023204"/>
    </source>
</evidence>
<evidence type="ECO:0000256" key="14">
    <source>
        <dbReference type="SAM" id="MobiDB-lite"/>
    </source>
</evidence>
<dbReference type="SUPFAM" id="SSF52540">
    <property type="entry name" value="P-loop containing nucleoside triphosphate hydrolases"/>
    <property type="match status" value="1"/>
</dbReference>